<keyword evidence="3" id="KW-0808">Transferase</keyword>
<dbReference type="Pfam" id="PF06144">
    <property type="entry name" value="DNA_pol3_delta"/>
    <property type="match status" value="1"/>
</dbReference>
<dbReference type="Pfam" id="PF21694">
    <property type="entry name" value="DNA_pol3_delta_C"/>
    <property type="match status" value="1"/>
</dbReference>
<dbReference type="InterPro" id="IPR027417">
    <property type="entry name" value="P-loop_NTPase"/>
</dbReference>
<evidence type="ECO:0000256" key="3">
    <source>
        <dbReference type="ARBA" id="ARBA00022679"/>
    </source>
</evidence>
<dbReference type="AlphaFoldDB" id="A0A0C3RG59"/>
<evidence type="ECO:0000256" key="7">
    <source>
        <dbReference type="ARBA" id="ARBA00034754"/>
    </source>
</evidence>
<dbReference type="GO" id="GO:0009360">
    <property type="term" value="C:DNA polymerase III complex"/>
    <property type="evidence" value="ECO:0007669"/>
    <property type="project" value="InterPro"/>
</dbReference>
<keyword evidence="12" id="KW-1185">Reference proteome</keyword>
<comment type="similarity">
    <text evidence="7">Belongs to the DNA polymerase HolA subunit family.</text>
</comment>
<dbReference type="SUPFAM" id="SSF52540">
    <property type="entry name" value="P-loop containing nucleoside triphosphate hydrolases"/>
    <property type="match status" value="1"/>
</dbReference>
<feature type="domain" description="DNA polymerase III delta subunit-like C-terminal" evidence="10">
    <location>
        <begin position="210"/>
        <end position="314"/>
    </location>
</feature>
<dbReference type="PANTHER" id="PTHR34388">
    <property type="entry name" value="DNA POLYMERASE III SUBUNIT DELTA"/>
    <property type="match status" value="1"/>
</dbReference>
<organism evidence="11 12">
    <name type="scientific">Sanguibacteroides justesenii</name>
    <dbReference type="NCBI Taxonomy" id="1547597"/>
    <lineage>
        <taxon>Bacteria</taxon>
        <taxon>Pseudomonadati</taxon>
        <taxon>Bacteroidota</taxon>
        <taxon>Bacteroidia</taxon>
        <taxon>Bacteroidales</taxon>
        <taxon>Porphyromonadaceae</taxon>
        <taxon>Sanguibacteroides</taxon>
    </lineage>
</organism>
<dbReference type="EC" id="2.7.7.7" evidence="1"/>
<comment type="caution">
    <text evidence="11">The sequence shown here is derived from an EMBL/GenBank/DDBJ whole genome shotgun (WGS) entry which is preliminary data.</text>
</comment>
<dbReference type="InterPro" id="IPR010372">
    <property type="entry name" value="DNA_pol3_delta_N"/>
</dbReference>
<comment type="catalytic activity">
    <reaction evidence="8">
        <text>DNA(n) + a 2'-deoxyribonucleoside 5'-triphosphate = DNA(n+1) + diphosphate</text>
        <dbReference type="Rhea" id="RHEA:22508"/>
        <dbReference type="Rhea" id="RHEA-COMP:17339"/>
        <dbReference type="Rhea" id="RHEA-COMP:17340"/>
        <dbReference type="ChEBI" id="CHEBI:33019"/>
        <dbReference type="ChEBI" id="CHEBI:61560"/>
        <dbReference type="ChEBI" id="CHEBI:173112"/>
        <dbReference type="EC" id="2.7.7.7"/>
    </reaction>
</comment>
<dbReference type="GO" id="GO:0003887">
    <property type="term" value="F:DNA-directed DNA polymerase activity"/>
    <property type="evidence" value="ECO:0007669"/>
    <property type="project" value="UniProtKB-KW"/>
</dbReference>
<feature type="domain" description="DNA polymerase III delta N-terminal" evidence="9">
    <location>
        <begin position="19"/>
        <end position="130"/>
    </location>
</feature>
<gene>
    <name evidence="11" type="ORF">BA92_05350</name>
</gene>
<dbReference type="Gene3D" id="1.20.272.10">
    <property type="match status" value="1"/>
</dbReference>
<evidence type="ECO:0000256" key="6">
    <source>
        <dbReference type="ARBA" id="ARBA00022932"/>
    </source>
</evidence>
<dbReference type="InterPro" id="IPR008921">
    <property type="entry name" value="DNA_pol3_clamp-load_cplx_C"/>
</dbReference>
<evidence type="ECO:0000256" key="4">
    <source>
        <dbReference type="ARBA" id="ARBA00022695"/>
    </source>
</evidence>
<proteinExistence type="inferred from homology"/>
<dbReference type="SUPFAM" id="SSF48019">
    <property type="entry name" value="post-AAA+ oligomerization domain-like"/>
    <property type="match status" value="1"/>
</dbReference>
<evidence type="ECO:0000256" key="2">
    <source>
        <dbReference type="ARBA" id="ARBA00017703"/>
    </source>
</evidence>
<sequence>MKYEDIIADLKKGNYAPIYFLSGEEPYYLDKISEWVEEHVLSEEEKAFNQVIFYGNDVSMTTVTDTARRFPMMSPRQVVIVKEAQNIRDFDNLLPYIDHFQATTVLVFLYKNKKPDKRKGVFKKLGNTKNCVYFESARLYENKIPDWIINYCKEKKCMITMKAAGILAESLGNDLSKVANELDKLMLLLPGGGEIKENLIEEHTGISKEYNTFELINAIIRQDHLKANRIVNYFEANPKNNPLVLTIATLFKYFRDLLTFHYQKKTTPNQQEMARLLGINPYFIKDYTEGSKKYNAIKCANIISWLRKYDMKSKGVGNSNISDGELLKELIFKIMH</sequence>
<dbReference type="RefSeq" id="WP_041504975.1">
    <property type="nucleotide sequence ID" value="NZ_JPIU01000037.1"/>
</dbReference>
<dbReference type="Proteomes" id="UP000031980">
    <property type="component" value="Unassembled WGS sequence"/>
</dbReference>
<protein>
    <recommendedName>
        <fullName evidence="2">DNA polymerase III subunit delta</fullName>
        <ecNumber evidence="1">2.7.7.7</ecNumber>
    </recommendedName>
</protein>
<evidence type="ECO:0000313" key="11">
    <source>
        <dbReference type="EMBL" id="KIO45876.1"/>
    </source>
</evidence>
<dbReference type="InterPro" id="IPR005790">
    <property type="entry name" value="DNA_polIII_delta"/>
</dbReference>
<evidence type="ECO:0000256" key="1">
    <source>
        <dbReference type="ARBA" id="ARBA00012417"/>
    </source>
</evidence>
<dbReference type="NCBIfam" id="TIGR01128">
    <property type="entry name" value="holA"/>
    <property type="match status" value="1"/>
</dbReference>
<evidence type="ECO:0000256" key="5">
    <source>
        <dbReference type="ARBA" id="ARBA00022705"/>
    </source>
</evidence>
<keyword evidence="4" id="KW-0548">Nucleotidyltransferase</keyword>
<evidence type="ECO:0000259" key="10">
    <source>
        <dbReference type="Pfam" id="PF21694"/>
    </source>
</evidence>
<dbReference type="PANTHER" id="PTHR34388:SF1">
    <property type="entry name" value="DNA POLYMERASE III SUBUNIT DELTA"/>
    <property type="match status" value="1"/>
</dbReference>
<evidence type="ECO:0000259" key="9">
    <source>
        <dbReference type="Pfam" id="PF06144"/>
    </source>
</evidence>
<dbReference type="Gene3D" id="3.40.50.300">
    <property type="entry name" value="P-loop containing nucleotide triphosphate hydrolases"/>
    <property type="match status" value="1"/>
</dbReference>
<accession>A0A0C3RG59</accession>
<evidence type="ECO:0000256" key="8">
    <source>
        <dbReference type="ARBA" id="ARBA00049244"/>
    </source>
</evidence>
<dbReference type="Gene3D" id="1.10.8.60">
    <property type="match status" value="1"/>
</dbReference>
<name>A0A0C3RG59_9PORP</name>
<evidence type="ECO:0000313" key="12">
    <source>
        <dbReference type="Proteomes" id="UP000031980"/>
    </source>
</evidence>
<keyword evidence="6" id="KW-0239">DNA-directed DNA polymerase</keyword>
<dbReference type="GO" id="GO:0006261">
    <property type="term" value="P:DNA-templated DNA replication"/>
    <property type="evidence" value="ECO:0007669"/>
    <property type="project" value="TreeGrafter"/>
</dbReference>
<dbReference type="EMBL" id="JPIU01000037">
    <property type="protein sequence ID" value="KIO45876.1"/>
    <property type="molecule type" value="Genomic_DNA"/>
</dbReference>
<dbReference type="InterPro" id="IPR048466">
    <property type="entry name" value="DNA_pol3_delta-like_C"/>
</dbReference>
<keyword evidence="5" id="KW-0235">DNA replication</keyword>
<dbReference type="GO" id="GO:0003677">
    <property type="term" value="F:DNA binding"/>
    <property type="evidence" value="ECO:0007669"/>
    <property type="project" value="InterPro"/>
</dbReference>
<reference evidence="11 12" key="1">
    <citation type="submission" date="2014-07" db="EMBL/GenBank/DDBJ databases">
        <title>Porphyromonadaceae bacterium OUH 308042 = ATCC BAA-2681 = DSM 28342 draft genome.</title>
        <authorList>
            <person name="Sydenham T.V."/>
            <person name="Hasman H."/>
            <person name="Justensen U.S."/>
        </authorList>
    </citation>
    <scope>NUCLEOTIDE SEQUENCE [LARGE SCALE GENOMIC DNA]</scope>
    <source>
        <strain evidence="11 12">OUH 308042</strain>
    </source>
</reference>